<dbReference type="Proteomes" id="UP000225433">
    <property type="component" value="Unassembled WGS sequence"/>
</dbReference>
<proteinExistence type="predicted"/>
<evidence type="ECO:0000313" key="3">
    <source>
        <dbReference type="EMBL" id="AOM42387.1"/>
    </source>
</evidence>
<feature type="compositionally biased region" description="Polar residues" evidence="1">
    <location>
        <begin position="115"/>
        <end position="126"/>
    </location>
</feature>
<sequence>MSLLLLKNRPLVVIPELAVRLGLNEAIVLQQIQYWLIETASGIEANGRRWIYNTIEKWQEQFPFFSESTIKRAFANLKKMGVLCIEQINKSNHDRTNYYSINYEHALLNDEVKMTPSNNPKPNNRKGQNDPIDKRKLKQSNGSECATLNGSNWPDLTENTTEITSENTTETNSSCQVPEEPDAARQVLNYFNQVTNSSYRDGKTTVGYIRARLSEDYAPEDLTLITDYLTAKWANDGKMRDYLRPKTLFSPENCAEYFDKARKWCQAGRPPYVNGRWLKAGETDTVIDTVERDATFRQLFSTGWTPANRIQERAAQLARKAGVGRMSEVTGLAAWRGIWKQAAEQIAREDLPSGFRVVGGSPDQGEGII</sequence>
<dbReference type="EMBL" id="NJAI01000001">
    <property type="protein sequence ID" value="PHM58399.1"/>
    <property type="molecule type" value="Genomic_DNA"/>
</dbReference>
<evidence type="ECO:0000313" key="6">
    <source>
        <dbReference type="Proteomes" id="UP000225433"/>
    </source>
</evidence>
<name>A0A2G0QGW8_XENHO</name>
<evidence type="ECO:0000259" key="2">
    <source>
        <dbReference type="Pfam" id="PF09524"/>
    </source>
</evidence>
<dbReference type="InterPro" id="IPR011741">
    <property type="entry name" value="Phg_2220_C"/>
</dbReference>
<dbReference type="KEGG" id="xho:A9255_18605"/>
<organism evidence="4 6">
    <name type="scientific">Xenorhabdus hominickii</name>
    <dbReference type="NCBI Taxonomy" id="351679"/>
    <lineage>
        <taxon>Bacteria</taxon>
        <taxon>Pseudomonadati</taxon>
        <taxon>Pseudomonadota</taxon>
        <taxon>Gammaproteobacteria</taxon>
        <taxon>Enterobacterales</taxon>
        <taxon>Morganellaceae</taxon>
        <taxon>Xenorhabdus</taxon>
    </lineage>
</organism>
<reference evidence="4 6" key="2">
    <citation type="journal article" date="2017" name="Nat. Microbiol.">
        <title>Natural product diversity associated with the nematode symbionts Photorhabdus and Xenorhabdus.</title>
        <authorList>
            <person name="Tobias N.J."/>
            <person name="Wolff H."/>
            <person name="Djahanschiri B."/>
            <person name="Grundmann F."/>
            <person name="Kronenwerth M."/>
            <person name="Shi Y.M."/>
            <person name="Simonyi S."/>
            <person name="Grun P."/>
            <person name="Shapiro-Ilan D."/>
            <person name="Pidot S.J."/>
            <person name="Stinear T.P."/>
            <person name="Ebersberger I."/>
            <person name="Bode H.B."/>
        </authorList>
    </citation>
    <scope>NUCLEOTIDE SEQUENCE [LARGE SCALE GENOMIC DNA]</scope>
    <source>
        <strain evidence="4 6">DSM 17903</strain>
    </source>
</reference>
<protein>
    <submittedName>
        <fullName evidence="4">Replication protein</fullName>
    </submittedName>
</protein>
<dbReference type="Pfam" id="PF09524">
    <property type="entry name" value="Phg_2220_C"/>
    <property type="match status" value="1"/>
</dbReference>
<feature type="domain" description="Phage conserved hypothetical protein C-terminal" evidence="2">
    <location>
        <begin position="187"/>
        <end position="258"/>
    </location>
</feature>
<dbReference type="AlphaFoldDB" id="A0A2G0QGW8"/>
<evidence type="ECO:0000313" key="5">
    <source>
        <dbReference type="Proteomes" id="UP000094600"/>
    </source>
</evidence>
<evidence type="ECO:0000313" key="4">
    <source>
        <dbReference type="EMBL" id="PHM58399.1"/>
    </source>
</evidence>
<accession>A0A2G0QGW8</accession>
<dbReference type="RefSeq" id="WP_069318019.1">
    <property type="nucleotide sequence ID" value="NZ_CAWNQJ010000001.1"/>
</dbReference>
<feature type="compositionally biased region" description="Polar residues" evidence="1">
    <location>
        <begin position="139"/>
        <end position="154"/>
    </location>
</feature>
<dbReference type="STRING" id="351679.A9255_18605"/>
<evidence type="ECO:0000256" key="1">
    <source>
        <dbReference type="SAM" id="MobiDB-lite"/>
    </source>
</evidence>
<dbReference type="OrthoDB" id="5675294at2"/>
<keyword evidence="5" id="KW-1185">Reference proteome</keyword>
<reference evidence="3 5" key="1">
    <citation type="submission" date="2016-06" db="EMBL/GenBank/DDBJ databases">
        <title>Bacterial characters and pathogenicity of Xenorhabdus hominickii from an entomopathogenic nematode, Steinernema monticolum.</title>
        <authorList>
            <person name="Park Y."/>
            <person name="Kim Y."/>
        </authorList>
    </citation>
    <scope>NUCLEOTIDE SEQUENCE [LARGE SCALE GENOMIC DNA]</scope>
    <source>
        <strain evidence="3 5">ANU1</strain>
    </source>
</reference>
<feature type="region of interest" description="Disordered" evidence="1">
    <location>
        <begin position="113"/>
        <end position="158"/>
    </location>
</feature>
<gene>
    <name evidence="3" type="ORF">A9255_18605</name>
    <name evidence="4" type="ORF">Xhom_01425</name>
</gene>
<dbReference type="Proteomes" id="UP000094600">
    <property type="component" value="Chromosome"/>
</dbReference>
<dbReference type="EMBL" id="CP016176">
    <property type="protein sequence ID" value="AOM42387.1"/>
    <property type="molecule type" value="Genomic_DNA"/>
</dbReference>